<dbReference type="RefSeq" id="WP_091402774.1">
    <property type="nucleotide sequence ID" value="NZ_FMYV01000002.1"/>
</dbReference>
<dbReference type="PROSITE" id="PS01116">
    <property type="entry name" value="XANTH_URACIL_PERMASE"/>
    <property type="match status" value="1"/>
</dbReference>
<dbReference type="EMBL" id="FMYV01000002">
    <property type="protein sequence ID" value="SDC23081.1"/>
    <property type="molecule type" value="Genomic_DNA"/>
</dbReference>
<feature type="transmembrane region" description="Helical" evidence="7">
    <location>
        <begin position="127"/>
        <end position="149"/>
    </location>
</feature>
<protein>
    <submittedName>
        <fullName evidence="8">Uracil permease</fullName>
    </submittedName>
</protein>
<feature type="transmembrane region" description="Helical" evidence="7">
    <location>
        <begin position="95"/>
        <end position="115"/>
    </location>
</feature>
<feature type="transmembrane region" description="Helical" evidence="7">
    <location>
        <begin position="179"/>
        <end position="199"/>
    </location>
</feature>
<feature type="transmembrane region" description="Helical" evidence="7">
    <location>
        <begin position="156"/>
        <end position="173"/>
    </location>
</feature>
<keyword evidence="10" id="KW-1185">Reference proteome</keyword>
<sequence>MVEYEKTIGVKEGFSLKGITSKKFILSLQHFIAMFGATILVPLLTGFDPLVTLFSVGVGTLLFHYLTGFIVPVFLGSSFAFIAPVLMIKDATGDLAYASGAIMISGLTYLVFSLIVKLIGYEVLRKLFPTVITGTMIIIIGLTLAPVAIQWASSNWLIALSTLFTVIIFSNFFKGFLSMIPVLIGVIAGYSVAVLTGNVDFAAVSNSSWIAIPDFMAPKFSIYAISVTVPVVFATFMEHIGDITTNGAVVGKNFVKNPGLHKTLLGDGLATAFAGMIGAPANTTYSENTGVLALTKNYNPAILRGAALLAILFSFLSKFGIILRTIPQSVIGGVGIVLFGMIASVGIRTLVNDKVDLTNSKNLSIVSLMLVIGLGGATISFGNIEFKGVALAAIIGLIANIIIPNKKEPK</sequence>
<keyword evidence="3" id="KW-0813">Transport</keyword>
<feature type="transmembrane region" description="Helical" evidence="7">
    <location>
        <begin position="301"/>
        <end position="323"/>
    </location>
</feature>
<proteinExistence type="inferred from homology"/>
<dbReference type="STRING" id="28234.SAMN04488588_0658"/>
<dbReference type="NCBIfam" id="TIGR00801">
    <property type="entry name" value="ncs2"/>
    <property type="match status" value="1"/>
</dbReference>
<evidence type="ECO:0000256" key="4">
    <source>
        <dbReference type="ARBA" id="ARBA00022692"/>
    </source>
</evidence>
<evidence type="ECO:0000256" key="6">
    <source>
        <dbReference type="ARBA" id="ARBA00023136"/>
    </source>
</evidence>
<dbReference type="InterPro" id="IPR006042">
    <property type="entry name" value="Xan_ur_permease"/>
</dbReference>
<evidence type="ECO:0000256" key="7">
    <source>
        <dbReference type="SAM" id="Phobius"/>
    </source>
</evidence>
<organism evidence="8 10">
    <name type="scientific">Geotoga petraea</name>
    <dbReference type="NCBI Taxonomy" id="28234"/>
    <lineage>
        <taxon>Bacteria</taxon>
        <taxon>Thermotogati</taxon>
        <taxon>Thermotogota</taxon>
        <taxon>Thermotogae</taxon>
        <taxon>Petrotogales</taxon>
        <taxon>Petrotogaceae</taxon>
        <taxon>Geotoga</taxon>
    </lineage>
</organism>
<feature type="transmembrane region" description="Helical" evidence="7">
    <location>
        <begin position="363"/>
        <end position="381"/>
    </location>
</feature>
<reference evidence="8 10" key="1">
    <citation type="submission" date="2016-10" db="EMBL/GenBank/DDBJ databases">
        <authorList>
            <person name="de Groot N.N."/>
        </authorList>
    </citation>
    <scope>NUCLEOTIDE SEQUENCE [LARGE SCALE GENOMIC DNA]</scope>
    <source>
        <strain evidence="8 10">WG14</strain>
    </source>
</reference>
<feature type="transmembrane region" description="Helical" evidence="7">
    <location>
        <begin position="65"/>
        <end position="88"/>
    </location>
</feature>
<feature type="transmembrane region" description="Helical" evidence="7">
    <location>
        <begin position="330"/>
        <end position="351"/>
    </location>
</feature>
<keyword evidence="4 7" id="KW-0812">Transmembrane</keyword>
<gene>
    <name evidence="9" type="ORF">E4650_04695</name>
    <name evidence="8" type="ORF">SAMN04488588_0658</name>
</gene>
<evidence type="ECO:0000313" key="11">
    <source>
        <dbReference type="Proteomes" id="UP000297288"/>
    </source>
</evidence>
<reference evidence="9 11" key="2">
    <citation type="submission" date="2019-04" db="EMBL/GenBank/DDBJ databases">
        <title>Draft genome sequence data and analysis of a Fermenting Bacterium, Geotoga petraea strain HO-Geo1, isolated from heavy-oil petroleum reservoir in Russia.</title>
        <authorList>
            <person name="Grouzdev D.S."/>
            <person name="Semenova E.M."/>
            <person name="Sokolova D.S."/>
            <person name="Tourova T.P."/>
            <person name="Poltaraus A.B."/>
            <person name="Nazina T.N."/>
        </authorList>
    </citation>
    <scope>NUCLEOTIDE SEQUENCE [LARGE SCALE GENOMIC DNA]</scope>
    <source>
        <strain evidence="9 11">HO-Geo1</strain>
    </source>
</reference>
<feature type="transmembrane region" description="Helical" evidence="7">
    <location>
        <begin position="388"/>
        <end position="405"/>
    </location>
</feature>
<dbReference type="Proteomes" id="UP000297288">
    <property type="component" value="Unassembled WGS sequence"/>
</dbReference>
<evidence type="ECO:0000256" key="3">
    <source>
        <dbReference type="ARBA" id="ARBA00022448"/>
    </source>
</evidence>
<comment type="subcellular location">
    <subcellularLocation>
        <location evidence="1">Membrane</location>
        <topology evidence="1">Multi-pass membrane protein</topology>
    </subcellularLocation>
</comment>
<comment type="similarity">
    <text evidence="2">Belongs to the nucleobase:cation symporter-2 (NCS2) (TC 2.A.40) family.</text>
</comment>
<evidence type="ECO:0000313" key="9">
    <source>
        <dbReference type="EMBL" id="TGG88344.1"/>
    </source>
</evidence>
<dbReference type="InterPro" id="IPR006043">
    <property type="entry name" value="NCS2"/>
</dbReference>
<evidence type="ECO:0000313" key="8">
    <source>
        <dbReference type="EMBL" id="SDC23081.1"/>
    </source>
</evidence>
<dbReference type="OrthoDB" id="9779092at2"/>
<feature type="transmembrane region" description="Helical" evidence="7">
    <location>
        <begin position="220"/>
        <end position="237"/>
    </location>
</feature>
<name>A0A1G6JWS6_9BACT</name>
<feature type="transmembrane region" description="Helical" evidence="7">
    <location>
        <begin position="24"/>
        <end position="45"/>
    </location>
</feature>
<evidence type="ECO:0000256" key="1">
    <source>
        <dbReference type="ARBA" id="ARBA00004141"/>
    </source>
</evidence>
<dbReference type="GO" id="GO:0005886">
    <property type="term" value="C:plasma membrane"/>
    <property type="evidence" value="ECO:0007669"/>
    <property type="project" value="TreeGrafter"/>
</dbReference>
<keyword evidence="5 7" id="KW-1133">Transmembrane helix</keyword>
<dbReference type="EMBL" id="SRME01000002">
    <property type="protein sequence ID" value="TGG88344.1"/>
    <property type="molecule type" value="Genomic_DNA"/>
</dbReference>
<dbReference type="Proteomes" id="UP000199322">
    <property type="component" value="Unassembled WGS sequence"/>
</dbReference>
<evidence type="ECO:0000313" key="10">
    <source>
        <dbReference type="Proteomes" id="UP000199322"/>
    </source>
</evidence>
<evidence type="ECO:0000256" key="2">
    <source>
        <dbReference type="ARBA" id="ARBA00008821"/>
    </source>
</evidence>
<accession>A0A1G6JWS6</accession>
<dbReference type="GO" id="GO:0042907">
    <property type="term" value="F:xanthine transmembrane transporter activity"/>
    <property type="evidence" value="ECO:0007669"/>
    <property type="project" value="TreeGrafter"/>
</dbReference>
<dbReference type="PANTHER" id="PTHR42810">
    <property type="entry name" value="PURINE PERMEASE C1399.01C-RELATED"/>
    <property type="match status" value="1"/>
</dbReference>
<evidence type="ECO:0000256" key="5">
    <source>
        <dbReference type="ARBA" id="ARBA00022989"/>
    </source>
</evidence>
<dbReference type="AlphaFoldDB" id="A0A1G6JWS6"/>
<keyword evidence="6 7" id="KW-0472">Membrane</keyword>
<dbReference type="PANTHER" id="PTHR42810:SF2">
    <property type="entry name" value="PURINE PERMEASE C1399.01C-RELATED"/>
    <property type="match status" value="1"/>
</dbReference>
<dbReference type="Pfam" id="PF00860">
    <property type="entry name" value="Xan_ur_permease"/>
    <property type="match status" value="1"/>
</dbReference>